<dbReference type="OrthoDB" id="3826165at2"/>
<feature type="compositionally biased region" description="Polar residues" evidence="1">
    <location>
        <begin position="591"/>
        <end position="605"/>
    </location>
</feature>
<feature type="compositionally biased region" description="Acidic residues" evidence="1">
    <location>
        <begin position="618"/>
        <end position="627"/>
    </location>
</feature>
<dbReference type="AlphaFoldDB" id="A0A101JE98"/>
<dbReference type="EMBL" id="LLZG01000373">
    <property type="protein sequence ID" value="KUL25097.1"/>
    <property type="molecule type" value="Genomic_DNA"/>
</dbReference>
<dbReference type="InterPro" id="IPR027273">
    <property type="entry name" value="Neocarzinostatin-like"/>
</dbReference>
<reference evidence="6" key="1">
    <citation type="submission" date="2015-10" db="EMBL/GenBank/DDBJ databases">
        <authorList>
            <person name="Ju K.-S."/>
            <person name="Doroghazi J.R."/>
            <person name="Metcalf W.W."/>
        </authorList>
    </citation>
    <scope>NUCLEOTIDE SEQUENCE [LARGE SCALE GENOMIC DNA]</scope>
    <source>
        <strain evidence="6">NRRL 3151</strain>
    </source>
</reference>
<feature type="transmembrane region" description="Helical" evidence="2">
    <location>
        <begin position="824"/>
        <end position="844"/>
    </location>
</feature>
<sequence length="851" mass="86034">MQHTRPAALLSAAALVAASVAAFLAVGTAAQASDTPKTALGKDGQKLTVSASAGLDPAGETLRITGSGYDATKAIYVALCKDNGDNRVPTPCLGGADQNGTGSSSQWIVPEGDEYAGDLAVHWGQGGTFDVGIAVKGKDSSLDCTKVTCSVVTRVDHRNPGDRSQDVRIPVTFEGQDPGDGDGGGDGVDVPPGTVSYAQAAEFTTAGRPLDLLLHPDSGKLYVGSDNIPDTADVAEQGLYALDPKDGKLLGHVQQAPGATGALAARVVRRLAAPLAGDGVVFHYPLRGIGTAKDGDTAAQGVWLTGGTVTGVGPGTDASTTLVAQGAVLSEVETATGTVEKTTTLEGGGILGVDTTRAAAWSADPAGGKLYRVDTGSLTVTATAELPSASVYFVETDPTTGNVWVGSSYDVLVFDKDGKQLAELTGKDRATAMAFVKSTGEAFVLREDWGTAQDGADNVGALEVYDSATARQAAEPVALPGSRAGAYAGVAVTPGAASVYVTDQAESKVVKLDRRVSPKVVQSPTDQSVAPGDKATFVAAAEGSPEPTVRWQVSPDGGQTWSAVEGATQNAYSFTAKTAQDGYRYRAEFTNSTGTTRTSPITLTVTEPGDGNNGGSDDGGDDGEESEPSGTKTVTGPNGQKLTVTPVNNLATENQTLKVTGTGYHTKKGIYVALCVDNGDGELPTPCIGGVDMTGGSHSSAWISSNPPDYGEDLAIPYGEGGTFEVELTVDAKDEYTDCFKATCVLATRGDHTLSGDRSQDVKVPVGFVGQDPVDTDDDTGGNSSSGTGTGSTGGTTGGTDTASTTGGSGGTGTGGGSLASTGVTVLSVAALAAALLATGWVAYRRGRTVN</sequence>
<keyword evidence="2" id="KW-0472">Membrane</keyword>
<dbReference type="InterPro" id="IPR015943">
    <property type="entry name" value="WD40/YVTN_repeat-like_dom_sf"/>
</dbReference>
<dbReference type="GO" id="GO:0005975">
    <property type="term" value="P:carbohydrate metabolic process"/>
    <property type="evidence" value="ECO:0007669"/>
    <property type="project" value="UniProtKB-ARBA"/>
</dbReference>
<dbReference type="SUPFAM" id="SSF50969">
    <property type="entry name" value="YVTN repeat-like/Quinoprotein amine dehydrogenase"/>
    <property type="match status" value="1"/>
</dbReference>
<dbReference type="InterPro" id="IPR036179">
    <property type="entry name" value="Ig-like_dom_sf"/>
</dbReference>
<evidence type="ECO:0000256" key="3">
    <source>
        <dbReference type="SAM" id="SignalP"/>
    </source>
</evidence>
<dbReference type="InterPro" id="IPR007110">
    <property type="entry name" value="Ig-like_dom"/>
</dbReference>
<evidence type="ECO:0000313" key="5">
    <source>
        <dbReference type="EMBL" id="KUL25097.1"/>
    </source>
</evidence>
<protein>
    <submittedName>
        <fullName evidence="5">Immunoglobulin I-set domain protein</fullName>
    </submittedName>
</protein>
<evidence type="ECO:0000313" key="6">
    <source>
        <dbReference type="Proteomes" id="UP000053923"/>
    </source>
</evidence>
<comment type="caution">
    <text evidence="5">The sequence shown here is derived from an EMBL/GenBank/DDBJ whole genome shotgun (WGS) entry which is preliminary data.</text>
</comment>
<keyword evidence="2" id="KW-0812">Transmembrane</keyword>
<dbReference type="SUPFAM" id="SSF49319">
    <property type="entry name" value="Actinoxanthin-like"/>
    <property type="match status" value="2"/>
</dbReference>
<dbReference type="InterPro" id="IPR011044">
    <property type="entry name" value="Quino_amine_DH_bsu"/>
</dbReference>
<dbReference type="PROSITE" id="PS50835">
    <property type="entry name" value="IG_LIKE"/>
    <property type="match status" value="1"/>
</dbReference>
<feature type="signal peptide" evidence="3">
    <location>
        <begin position="1"/>
        <end position="32"/>
    </location>
</feature>
<keyword evidence="2" id="KW-1133">Transmembrane helix</keyword>
<feature type="compositionally biased region" description="Gly residues" evidence="1">
    <location>
        <begin position="807"/>
        <end position="816"/>
    </location>
</feature>
<name>A0A101JE98_9ACTN</name>
<keyword evidence="6" id="KW-1185">Reference proteome</keyword>
<feature type="region of interest" description="Disordered" evidence="1">
    <location>
        <begin position="591"/>
        <end position="644"/>
    </location>
</feature>
<dbReference type="InterPro" id="IPR013098">
    <property type="entry name" value="Ig_I-set"/>
</dbReference>
<accession>A0A101JE98</accession>
<dbReference type="Gene3D" id="2.60.40.230">
    <property type="entry name" value="Neocarzinostatin-like"/>
    <property type="match status" value="2"/>
</dbReference>
<dbReference type="Gene3D" id="2.60.40.10">
    <property type="entry name" value="Immunoglobulins"/>
    <property type="match status" value="1"/>
</dbReference>
<dbReference type="Proteomes" id="UP000053923">
    <property type="component" value="Unassembled WGS sequence"/>
</dbReference>
<keyword evidence="3" id="KW-0732">Signal</keyword>
<evidence type="ECO:0000256" key="1">
    <source>
        <dbReference type="SAM" id="MobiDB-lite"/>
    </source>
</evidence>
<feature type="chain" id="PRO_5007097673" evidence="3">
    <location>
        <begin position="33"/>
        <end position="851"/>
    </location>
</feature>
<evidence type="ECO:0000259" key="4">
    <source>
        <dbReference type="PROSITE" id="PS50835"/>
    </source>
</evidence>
<dbReference type="SUPFAM" id="SSF48726">
    <property type="entry name" value="Immunoglobulin"/>
    <property type="match status" value="1"/>
</dbReference>
<gene>
    <name evidence="5" type="ORF">ADL12_35885</name>
</gene>
<proteinExistence type="predicted"/>
<feature type="compositionally biased region" description="Gly residues" evidence="1">
    <location>
        <begin position="788"/>
        <end position="798"/>
    </location>
</feature>
<dbReference type="InterPro" id="IPR013783">
    <property type="entry name" value="Ig-like_fold"/>
</dbReference>
<evidence type="ECO:0000256" key="2">
    <source>
        <dbReference type="SAM" id="Phobius"/>
    </source>
</evidence>
<feature type="region of interest" description="Disordered" evidence="1">
    <location>
        <begin position="755"/>
        <end position="816"/>
    </location>
</feature>
<feature type="compositionally biased region" description="Polar residues" evidence="1">
    <location>
        <begin position="631"/>
        <end position="644"/>
    </location>
</feature>
<dbReference type="Pfam" id="PF07679">
    <property type="entry name" value="I-set"/>
    <property type="match status" value="1"/>
</dbReference>
<organism evidence="5 6">
    <name type="scientific">Streptomyces regalis</name>
    <dbReference type="NCBI Taxonomy" id="68262"/>
    <lineage>
        <taxon>Bacteria</taxon>
        <taxon>Bacillati</taxon>
        <taxon>Actinomycetota</taxon>
        <taxon>Actinomycetes</taxon>
        <taxon>Kitasatosporales</taxon>
        <taxon>Streptomycetaceae</taxon>
        <taxon>Streptomyces</taxon>
    </lineage>
</organism>
<feature type="domain" description="Ig-like" evidence="4">
    <location>
        <begin position="518"/>
        <end position="602"/>
    </location>
</feature>
<dbReference type="RefSeq" id="WP_062710403.1">
    <property type="nucleotide sequence ID" value="NZ_LLZG01000373.1"/>
</dbReference>
<dbReference type="Gene3D" id="2.130.10.10">
    <property type="entry name" value="YVTN repeat-like/Quinoprotein amine dehydrogenase"/>
    <property type="match status" value="1"/>
</dbReference>